<protein>
    <submittedName>
        <fullName evidence="2">Uncharacterized protein</fullName>
    </submittedName>
</protein>
<evidence type="ECO:0000313" key="3">
    <source>
        <dbReference type="Proteomes" id="UP000623010"/>
    </source>
</evidence>
<evidence type="ECO:0000256" key="1">
    <source>
        <dbReference type="SAM" id="MobiDB-lite"/>
    </source>
</evidence>
<dbReference type="EMBL" id="BMWH01000007">
    <property type="protein sequence ID" value="GGZ85497.1"/>
    <property type="molecule type" value="Genomic_DNA"/>
</dbReference>
<name>A0A918R3N1_9ACTN</name>
<organism evidence="2 3">
    <name type="scientific">Streptomyces echinoruber</name>
    <dbReference type="NCBI Taxonomy" id="68898"/>
    <lineage>
        <taxon>Bacteria</taxon>
        <taxon>Bacillati</taxon>
        <taxon>Actinomycetota</taxon>
        <taxon>Actinomycetes</taxon>
        <taxon>Kitasatosporales</taxon>
        <taxon>Streptomycetaceae</taxon>
        <taxon>Streptomyces</taxon>
    </lineage>
</organism>
<feature type="compositionally biased region" description="Basic residues" evidence="1">
    <location>
        <begin position="14"/>
        <end position="23"/>
    </location>
</feature>
<keyword evidence="3" id="KW-1185">Reference proteome</keyword>
<reference evidence="2" key="2">
    <citation type="submission" date="2020-09" db="EMBL/GenBank/DDBJ databases">
        <authorList>
            <person name="Sun Q."/>
            <person name="Ohkuma M."/>
        </authorList>
    </citation>
    <scope>NUCLEOTIDE SEQUENCE</scope>
    <source>
        <strain evidence="2">JCM 5016</strain>
    </source>
</reference>
<accession>A0A918R3N1</accession>
<evidence type="ECO:0000313" key="2">
    <source>
        <dbReference type="EMBL" id="GGZ85497.1"/>
    </source>
</evidence>
<feature type="compositionally biased region" description="Low complexity" evidence="1">
    <location>
        <begin position="1"/>
        <end position="13"/>
    </location>
</feature>
<dbReference type="Proteomes" id="UP000623010">
    <property type="component" value="Unassembled WGS sequence"/>
</dbReference>
<dbReference type="AlphaFoldDB" id="A0A918R3N1"/>
<feature type="region of interest" description="Disordered" evidence="1">
    <location>
        <begin position="1"/>
        <end position="23"/>
    </location>
</feature>
<reference evidence="2" key="1">
    <citation type="journal article" date="2014" name="Int. J. Syst. Evol. Microbiol.">
        <title>Complete genome sequence of Corynebacterium casei LMG S-19264T (=DSM 44701T), isolated from a smear-ripened cheese.</title>
        <authorList>
            <consortium name="US DOE Joint Genome Institute (JGI-PGF)"/>
            <person name="Walter F."/>
            <person name="Albersmeier A."/>
            <person name="Kalinowski J."/>
            <person name="Ruckert C."/>
        </authorList>
    </citation>
    <scope>NUCLEOTIDE SEQUENCE</scope>
    <source>
        <strain evidence="2">JCM 5016</strain>
    </source>
</reference>
<gene>
    <name evidence="2" type="ORF">GCM10010389_24720</name>
</gene>
<proteinExistence type="predicted"/>
<sequence length="189" mass="18478">MTSATTATTVTLSRRTRGPSRRAVRVATAAAALAGALALTACSGGSGDSAGGSPSTSGTAATASAGASASASADTGGGTGATPSAGDKLQGSWLATTGGKAVVLVFNGEQAGLFTTGGTMCSGTVEERAGRRTIHLQRTAGNRNRVDGVVDSVGRNTLKVTWEGYGRETFRRAEGGRLPTGLPTAGSGS</sequence>
<comment type="caution">
    <text evidence="2">The sequence shown here is derived from an EMBL/GenBank/DDBJ whole genome shotgun (WGS) entry which is preliminary data.</text>
</comment>